<organism evidence="1 2">
    <name type="scientific">Pleuronectes platessa</name>
    <name type="common">European plaice</name>
    <dbReference type="NCBI Taxonomy" id="8262"/>
    <lineage>
        <taxon>Eukaryota</taxon>
        <taxon>Metazoa</taxon>
        <taxon>Chordata</taxon>
        <taxon>Craniata</taxon>
        <taxon>Vertebrata</taxon>
        <taxon>Euteleostomi</taxon>
        <taxon>Actinopterygii</taxon>
        <taxon>Neopterygii</taxon>
        <taxon>Teleostei</taxon>
        <taxon>Neoteleostei</taxon>
        <taxon>Acanthomorphata</taxon>
        <taxon>Carangaria</taxon>
        <taxon>Pleuronectiformes</taxon>
        <taxon>Pleuronectoidei</taxon>
        <taxon>Pleuronectidae</taxon>
        <taxon>Pleuronectes</taxon>
    </lineage>
</organism>
<accession>A0A9N7V4T3</accession>
<dbReference type="AlphaFoldDB" id="A0A9N7V4T3"/>
<name>A0A9N7V4T3_PLEPL</name>
<sequence length="76" mass="8067">MGPEGLLCVLKRRLHRVQAQQAAAGLDESSSEEENMARNFSTEEIEAVCFSSTVPPAASAPDANLLSPSHQAADLD</sequence>
<evidence type="ECO:0000313" key="2">
    <source>
        <dbReference type="Proteomes" id="UP001153269"/>
    </source>
</evidence>
<proteinExistence type="predicted"/>
<comment type="caution">
    <text evidence="1">The sequence shown here is derived from an EMBL/GenBank/DDBJ whole genome shotgun (WGS) entry which is preliminary data.</text>
</comment>
<gene>
    <name evidence="1" type="ORF">PLEPLA_LOCUS29853</name>
</gene>
<dbReference type="Proteomes" id="UP001153269">
    <property type="component" value="Unassembled WGS sequence"/>
</dbReference>
<protein>
    <submittedName>
        <fullName evidence="1">Uncharacterized protein</fullName>
    </submittedName>
</protein>
<dbReference type="EMBL" id="CADEAL010002782">
    <property type="protein sequence ID" value="CAB1442156.1"/>
    <property type="molecule type" value="Genomic_DNA"/>
</dbReference>
<reference evidence="1" key="1">
    <citation type="submission" date="2020-03" db="EMBL/GenBank/DDBJ databases">
        <authorList>
            <person name="Weist P."/>
        </authorList>
    </citation>
    <scope>NUCLEOTIDE SEQUENCE</scope>
</reference>
<evidence type="ECO:0000313" key="1">
    <source>
        <dbReference type="EMBL" id="CAB1442156.1"/>
    </source>
</evidence>
<keyword evidence="2" id="KW-1185">Reference proteome</keyword>